<dbReference type="AlphaFoldDB" id="A0A286R7X9"/>
<keyword evidence="5 12" id="KW-0812">Transmembrane</keyword>
<dbReference type="CDD" id="cd16015">
    <property type="entry name" value="LTA_synthase"/>
    <property type="match status" value="1"/>
</dbReference>
<feature type="binding site" evidence="11">
    <location>
        <position position="255"/>
    </location>
    <ligand>
        <name>Mn(2+)</name>
        <dbReference type="ChEBI" id="CHEBI:29035"/>
    </ligand>
</feature>
<feature type="binding site" evidence="10">
    <location>
        <position position="414"/>
    </location>
    <ligand>
        <name>substrate</name>
    </ligand>
</feature>
<dbReference type="GO" id="GO:0005886">
    <property type="term" value="C:plasma membrane"/>
    <property type="evidence" value="ECO:0007669"/>
    <property type="project" value="UniProtKB-SubCell"/>
</dbReference>
<feature type="transmembrane region" description="Helical" evidence="12">
    <location>
        <begin position="154"/>
        <end position="173"/>
    </location>
</feature>
<name>A0A286R7X9_9BACI</name>
<evidence type="ECO:0000259" key="13">
    <source>
        <dbReference type="Pfam" id="PF00884"/>
    </source>
</evidence>
<feature type="transmembrane region" description="Helical" evidence="12">
    <location>
        <begin position="71"/>
        <end position="93"/>
    </location>
</feature>
<evidence type="ECO:0000256" key="9">
    <source>
        <dbReference type="PIRSR" id="PIRSR005091-1"/>
    </source>
</evidence>
<dbReference type="PIRSF" id="PIRSF005091">
    <property type="entry name" value="Mmb_sulf_HI1246"/>
    <property type="match status" value="1"/>
</dbReference>
<evidence type="ECO:0000256" key="6">
    <source>
        <dbReference type="ARBA" id="ARBA00022989"/>
    </source>
</evidence>
<comment type="pathway">
    <text evidence="2">Cell wall biogenesis; lipoteichoic acid biosynthesis.</text>
</comment>
<sequence>MEEKSHKYISFHTIFLIALSSFVMKLLITYSTQFRMSIELGTQMIILATHILSSASLFFILYIFNKRKQMIYLLIMDLFLTIILYANVVYYRFFNDFITIPVLMQTRTNGGQLSNSAFALIQPLDILFFIDLIVLVVLLTVFKVKIVGHRSMKMALLGLFLGIMMVIGNVILAEKERPGLFQRSFDRAYIVKYLGLYNFTLFDIYQNIHATSERAMADSEDVAKIKKEIQDRYVSPSQDYFKLAQNRNVIVISMESLQDFVINMKIEGKEVTPFLNSLVEDEETFYFDQIYNQTGQGKTSDAEFILDNSLYGMPQGSAYVNKAQNTFQSTPGILKEYGYTSASFHGNYKTFWNRNEMYRSQGYDRFYDASYYDMNERNTKNYGLKDKPFFEESMPILQGLPEPFYAKFITLSNHFPFEMDEWDTNFPQANTNDKVVNQYFQSANYLDSALSKFFTGLKKSGLYDRSIIVLYGDHYGISENHNEAMAEIIGKEITPFESLKLQEVPVFIHIPGVKTGDYPQPIGGQLDIRPTLLHLLGVETNQYLGLGTDLLAKGHIELTPLRNGDFVSNDISMINQRYYDSKSGKMISYEEEFDQLTQAAREKLDLSDEILTKDLLRFYHPAGFTPINREDYQYVQDDEAES</sequence>
<comment type="similarity">
    <text evidence="3 8">Belongs to the LTA synthase family.</text>
</comment>
<keyword evidence="7 8" id="KW-0472">Membrane</keyword>
<dbReference type="Gene3D" id="3.40.720.10">
    <property type="entry name" value="Alkaline Phosphatase, subunit A"/>
    <property type="match status" value="1"/>
</dbReference>
<feature type="binding site" evidence="11">
    <location>
        <position position="299"/>
    </location>
    <ligand>
        <name>Mn(2+)</name>
        <dbReference type="ChEBI" id="CHEBI:29035"/>
    </ligand>
</feature>
<evidence type="ECO:0000313" key="14">
    <source>
        <dbReference type="EMBL" id="ASV69821.1"/>
    </source>
</evidence>
<feature type="transmembrane region" description="Helical" evidence="12">
    <location>
        <begin position="12"/>
        <end position="32"/>
    </location>
</feature>
<feature type="transmembrane region" description="Helical" evidence="12">
    <location>
        <begin position="113"/>
        <end position="142"/>
    </location>
</feature>
<feature type="active site" evidence="9">
    <location>
        <position position="299"/>
    </location>
</feature>
<evidence type="ECO:0000256" key="2">
    <source>
        <dbReference type="ARBA" id="ARBA00004936"/>
    </source>
</evidence>
<evidence type="ECO:0000256" key="1">
    <source>
        <dbReference type="ARBA" id="ARBA00004651"/>
    </source>
</evidence>
<evidence type="ECO:0000256" key="10">
    <source>
        <dbReference type="PIRSR" id="PIRSR005091-2"/>
    </source>
</evidence>
<evidence type="ECO:0000256" key="8">
    <source>
        <dbReference type="PIRNR" id="PIRNR005091"/>
    </source>
</evidence>
<dbReference type="InterPro" id="IPR000917">
    <property type="entry name" value="Sulfatase_N"/>
</dbReference>
<keyword evidence="6 12" id="KW-1133">Transmembrane helix</keyword>
<dbReference type="PANTHER" id="PTHR47371:SF3">
    <property type="entry name" value="PHOSPHOGLYCEROL TRANSFERASE I"/>
    <property type="match status" value="1"/>
</dbReference>
<evidence type="ECO:0000256" key="11">
    <source>
        <dbReference type="PIRSR" id="PIRSR005091-3"/>
    </source>
</evidence>
<dbReference type="RefSeq" id="WP_095373385.1">
    <property type="nucleotide sequence ID" value="NZ_CP022983.1"/>
</dbReference>
<dbReference type="EMBL" id="CP022983">
    <property type="protein sequence ID" value="ASV69821.1"/>
    <property type="molecule type" value="Genomic_DNA"/>
</dbReference>
<reference evidence="14 15" key="1">
    <citation type="submission" date="2017-08" db="EMBL/GenBank/DDBJ databases">
        <title>Complete Genome Sequence of Bacillus kochii Oregon-R-modENCODE STRAIN BDGP4, isolated from Drosophila melanogaster gut.</title>
        <authorList>
            <person name="Wan K.H."/>
            <person name="Yu C."/>
            <person name="Park S."/>
            <person name="Hammonds A.S."/>
            <person name="Booth B.W."/>
            <person name="Celniker S.E."/>
        </authorList>
    </citation>
    <scope>NUCLEOTIDE SEQUENCE [LARGE SCALE GENOMIC DNA]</scope>
    <source>
        <strain evidence="14 15">BDGP4</strain>
    </source>
</reference>
<dbReference type="Gene3D" id="3.30.1120.170">
    <property type="match status" value="1"/>
</dbReference>
<dbReference type="InterPro" id="IPR050448">
    <property type="entry name" value="OpgB/LTA_synthase_biosynth"/>
</dbReference>
<dbReference type="GO" id="GO:0046872">
    <property type="term" value="F:metal ion binding"/>
    <property type="evidence" value="ECO:0007669"/>
    <property type="project" value="UniProtKB-KW"/>
</dbReference>
<protein>
    <submittedName>
        <fullName evidence="14">Glycerol phosphate lipoteichoic acid synthase</fullName>
    </submittedName>
</protein>
<keyword evidence="10" id="KW-0479">Metal-binding</keyword>
<keyword evidence="10" id="KW-0464">Manganese</keyword>
<proteinExistence type="inferred from homology"/>
<dbReference type="OrthoDB" id="5901192at2"/>
<dbReference type="Proteomes" id="UP000215137">
    <property type="component" value="Chromosome"/>
</dbReference>
<evidence type="ECO:0000256" key="5">
    <source>
        <dbReference type="ARBA" id="ARBA00022692"/>
    </source>
</evidence>
<evidence type="ECO:0000256" key="4">
    <source>
        <dbReference type="ARBA" id="ARBA00022475"/>
    </source>
</evidence>
<evidence type="ECO:0000313" key="15">
    <source>
        <dbReference type="Proteomes" id="UP000215137"/>
    </source>
</evidence>
<keyword evidence="4 8" id="KW-1003">Cell membrane</keyword>
<organism evidence="14 15">
    <name type="scientific">Cytobacillus kochii</name>
    <dbReference type="NCBI Taxonomy" id="859143"/>
    <lineage>
        <taxon>Bacteria</taxon>
        <taxon>Bacillati</taxon>
        <taxon>Bacillota</taxon>
        <taxon>Bacilli</taxon>
        <taxon>Bacillales</taxon>
        <taxon>Bacillaceae</taxon>
        <taxon>Cytobacillus</taxon>
    </lineage>
</organism>
<gene>
    <name evidence="14" type="ORF">CKF48_22425</name>
</gene>
<evidence type="ECO:0000256" key="12">
    <source>
        <dbReference type="SAM" id="Phobius"/>
    </source>
</evidence>
<dbReference type="Pfam" id="PF00884">
    <property type="entry name" value="Sulfatase"/>
    <property type="match status" value="1"/>
</dbReference>
<dbReference type="InterPro" id="IPR012160">
    <property type="entry name" value="LtaS-like"/>
</dbReference>
<dbReference type="SUPFAM" id="SSF53649">
    <property type="entry name" value="Alkaline phosphatase-like"/>
    <property type="match status" value="1"/>
</dbReference>
<dbReference type="KEGG" id="bko:CKF48_22425"/>
<feature type="binding site" evidence="11">
    <location>
        <position position="474"/>
    </location>
    <ligand>
        <name>Mn(2+)</name>
        <dbReference type="ChEBI" id="CHEBI:29035"/>
    </ligand>
</feature>
<dbReference type="PANTHER" id="PTHR47371">
    <property type="entry name" value="LIPOTEICHOIC ACID SYNTHASE"/>
    <property type="match status" value="1"/>
</dbReference>
<feature type="binding site" evidence="11">
    <location>
        <position position="473"/>
    </location>
    <ligand>
        <name>Mn(2+)</name>
        <dbReference type="ChEBI" id="CHEBI:29035"/>
    </ligand>
</feature>
<feature type="transmembrane region" description="Helical" evidence="12">
    <location>
        <begin position="44"/>
        <end position="64"/>
    </location>
</feature>
<evidence type="ECO:0000256" key="3">
    <source>
        <dbReference type="ARBA" id="ARBA00009983"/>
    </source>
</evidence>
<evidence type="ECO:0000256" key="7">
    <source>
        <dbReference type="ARBA" id="ARBA00023136"/>
    </source>
</evidence>
<dbReference type="InterPro" id="IPR017850">
    <property type="entry name" value="Alkaline_phosphatase_core_sf"/>
</dbReference>
<comment type="subcellular location">
    <subcellularLocation>
        <location evidence="1">Cell membrane</location>
        <topology evidence="1">Multi-pass membrane protein</topology>
    </subcellularLocation>
</comment>
<feature type="domain" description="Sulfatase N-terminal" evidence="13">
    <location>
        <begin position="247"/>
        <end position="538"/>
    </location>
</feature>
<accession>A0A286R7X9</accession>
<keyword evidence="15" id="KW-1185">Reference proteome</keyword>